<protein>
    <submittedName>
        <fullName evidence="1">Uncharacterized protein</fullName>
    </submittedName>
</protein>
<organism evidence="1">
    <name type="scientific">marine sediment metagenome</name>
    <dbReference type="NCBI Taxonomy" id="412755"/>
    <lineage>
        <taxon>unclassified sequences</taxon>
        <taxon>metagenomes</taxon>
        <taxon>ecological metagenomes</taxon>
    </lineage>
</organism>
<accession>A0A0F9DCM7</accession>
<comment type="caution">
    <text evidence="1">The sequence shown here is derived from an EMBL/GenBank/DDBJ whole genome shotgun (WGS) entry which is preliminary data.</text>
</comment>
<sequence>ANQIGFASAQRAQRQSKPPLPQSQLIFREILGCNAINHLFNLLFVFLKNQSPYL</sequence>
<proteinExistence type="predicted"/>
<name>A0A0F9DCM7_9ZZZZ</name>
<reference evidence="1" key="1">
    <citation type="journal article" date="2015" name="Nature">
        <title>Complex archaea that bridge the gap between prokaryotes and eukaryotes.</title>
        <authorList>
            <person name="Spang A."/>
            <person name="Saw J.H."/>
            <person name="Jorgensen S.L."/>
            <person name="Zaremba-Niedzwiedzka K."/>
            <person name="Martijn J."/>
            <person name="Lind A.E."/>
            <person name="van Eijk R."/>
            <person name="Schleper C."/>
            <person name="Guy L."/>
            <person name="Ettema T.J."/>
        </authorList>
    </citation>
    <scope>NUCLEOTIDE SEQUENCE</scope>
</reference>
<dbReference type="EMBL" id="LAZR01029503">
    <property type="protein sequence ID" value="KKL59394.1"/>
    <property type="molecule type" value="Genomic_DNA"/>
</dbReference>
<gene>
    <name evidence="1" type="ORF">LCGC14_2215780</name>
</gene>
<evidence type="ECO:0000313" key="1">
    <source>
        <dbReference type="EMBL" id="KKL59394.1"/>
    </source>
</evidence>
<feature type="non-terminal residue" evidence="1">
    <location>
        <position position="1"/>
    </location>
</feature>
<dbReference type="AlphaFoldDB" id="A0A0F9DCM7"/>